<dbReference type="NCBIfam" id="TIGR01509">
    <property type="entry name" value="HAD-SF-IA-v3"/>
    <property type="match status" value="1"/>
</dbReference>
<evidence type="ECO:0000313" key="2">
    <source>
        <dbReference type="Proteomes" id="UP000010475"/>
    </source>
</evidence>
<proteinExistence type="predicted"/>
<dbReference type="KEGG" id="csg:Cylst_6116"/>
<dbReference type="Gene3D" id="1.10.150.720">
    <property type="entry name" value="Haloacid dehalogenase-like hydrolase"/>
    <property type="match status" value="1"/>
</dbReference>
<dbReference type="SUPFAM" id="SSF56784">
    <property type="entry name" value="HAD-like"/>
    <property type="match status" value="1"/>
</dbReference>
<dbReference type="Gene3D" id="3.40.50.1000">
    <property type="entry name" value="HAD superfamily/HAD-like"/>
    <property type="match status" value="1"/>
</dbReference>
<organism evidence="1 2">
    <name type="scientific">Cylindrospermum stagnale PCC 7417</name>
    <dbReference type="NCBI Taxonomy" id="56107"/>
    <lineage>
        <taxon>Bacteria</taxon>
        <taxon>Bacillati</taxon>
        <taxon>Cyanobacteriota</taxon>
        <taxon>Cyanophyceae</taxon>
        <taxon>Nostocales</taxon>
        <taxon>Nostocaceae</taxon>
        <taxon>Cylindrospermum</taxon>
    </lineage>
</organism>
<reference evidence="1 2" key="1">
    <citation type="submission" date="2012-06" db="EMBL/GenBank/DDBJ databases">
        <title>Finished chromosome of genome of Cylindrospermum stagnale PCC 7417.</title>
        <authorList>
            <consortium name="US DOE Joint Genome Institute"/>
            <person name="Gugger M."/>
            <person name="Coursin T."/>
            <person name="Rippka R."/>
            <person name="Tandeau De Marsac N."/>
            <person name="Huntemann M."/>
            <person name="Wei C.-L."/>
            <person name="Han J."/>
            <person name="Detter J.C."/>
            <person name="Han C."/>
            <person name="Tapia R."/>
            <person name="Chen A."/>
            <person name="Kyrpides N."/>
            <person name="Mavromatis K."/>
            <person name="Markowitz V."/>
            <person name="Szeto E."/>
            <person name="Ivanova N."/>
            <person name="Pagani I."/>
            <person name="Pati A."/>
            <person name="Goodwin L."/>
            <person name="Nordberg H.P."/>
            <person name="Cantor M.N."/>
            <person name="Hua S.X."/>
            <person name="Woyke T."/>
            <person name="Kerfeld C.A."/>
        </authorList>
    </citation>
    <scope>NUCLEOTIDE SEQUENCE [LARGE SCALE GENOMIC DNA]</scope>
    <source>
        <strain evidence="1 2">PCC 7417</strain>
    </source>
</reference>
<dbReference type="PATRIC" id="fig|56107.3.peg.6722"/>
<dbReference type="InterPro" id="IPR051828">
    <property type="entry name" value="HAD-like_hydrolase_domain"/>
</dbReference>
<dbReference type="EMBL" id="CP003642">
    <property type="protein sequence ID" value="AFZ28086.1"/>
    <property type="molecule type" value="Genomic_DNA"/>
</dbReference>
<name>K9X7P4_9NOST</name>
<evidence type="ECO:0000313" key="1">
    <source>
        <dbReference type="EMBL" id="AFZ28086.1"/>
    </source>
</evidence>
<dbReference type="OrthoDB" id="9809962at2"/>
<protein>
    <submittedName>
        <fullName evidence="1">Haloacid dehalogenase superfamily protein, subfamily IA, variant 3 with third motif having DD or ED,haloacid dehalogenase superfamily enzyme, subfamily IA,REG-2-like HAD hydrolase, subfamily IA</fullName>
    </submittedName>
</protein>
<dbReference type="PANTHER" id="PTHR46191:SF2">
    <property type="entry name" value="HALOACID DEHALOGENASE-LIKE HYDROLASE DOMAIN-CONTAINING PROTEIN 3"/>
    <property type="match status" value="1"/>
</dbReference>
<dbReference type="AlphaFoldDB" id="K9X7P4"/>
<gene>
    <name evidence="1" type="ORF">Cylst_6116</name>
</gene>
<dbReference type="PANTHER" id="PTHR46191">
    <property type="match status" value="1"/>
</dbReference>
<dbReference type="NCBIfam" id="TIGR02252">
    <property type="entry name" value="DREG-2"/>
    <property type="match status" value="1"/>
</dbReference>
<dbReference type="eggNOG" id="COG1011">
    <property type="taxonomic scope" value="Bacteria"/>
</dbReference>
<dbReference type="CDD" id="cd16415">
    <property type="entry name" value="HAD_dREG-2_like"/>
    <property type="match status" value="1"/>
</dbReference>
<keyword evidence="2" id="KW-1185">Reference proteome</keyword>
<dbReference type="NCBIfam" id="TIGR01549">
    <property type="entry name" value="HAD-SF-IA-v1"/>
    <property type="match status" value="1"/>
</dbReference>
<dbReference type="InterPro" id="IPR036412">
    <property type="entry name" value="HAD-like_sf"/>
</dbReference>
<dbReference type="Proteomes" id="UP000010475">
    <property type="component" value="Chromosome"/>
</dbReference>
<sequence>MERPKVIFLDAVGTIIDVKGGVGKVYSDIAQQFGVTVSAETLNQSFRQSFKAAPPPRFLDTDVQDIAQREFDWWRIVALNTFESAGVLKQFSDFSGFFSELYIHFGTAEPWFVYPDVLLALVNWRRLGVELGVLSNFDSRLYSVLQSLGLRDYFDSITISTQVRAAKPDPQIFAVALQKHNCSPDEAWHIGDSITEDYHGAKAAGLRGIWINREKQS</sequence>
<dbReference type="Pfam" id="PF00702">
    <property type="entry name" value="Hydrolase"/>
    <property type="match status" value="1"/>
</dbReference>
<dbReference type="InterPro" id="IPR006439">
    <property type="entry name" value="HAD-SF_hydro_IA"/>
</dbReference>
<dbReference type="RefSeq" id="WP_015211318.1">
    <property type="nucleotide sequence ID" value="NC_019757.1"/>
</dbReference>
<dbReference type="InterPro" id="IPR023214">
    <property type="entry name" value="HAD_sf"/>
</dbReference>
<dbReference type="GO" id="GO:0016787">
    <property type="term" value="F:hydrolase activity"/>
    <property type="evidence" value="ECO:0007669"/>
    <property type="project" value="UniProtKB-KW"/>
</dbReference>
<dbReference type="InterPro" id="IPR044924">
    <property type="entry name" value="HAD-SF_hydro_IA_REG-2-like_cap"/>
</dbReference>
<dbReference type="PRINTS" id="PR00413">
    <property type="entry name" value="HADHALOGNASE"/>
</dbReference>
<dbReference type="InterPro" id="IPR011949">
    <property type="entry name" value="HAD-SF_hydro_IA_REG-2-like"/>
</dbReference>
<dbReference type="SFLD" id="SFLDG01129">
    <property type="entry name" value="C1.5:_HAD__Beta-PGM__Phosphata"/>
    <property type="match status" value="1"/>
</dbReference>
<dbReference type="SFLD" id="SFLDS00003">
    <property type="entry name" value="Haloacid_Dehalogenase"/>
    <property type="match status" value="1"/>
</dbReference>
<accession>K9X7P4</accession>
<keyword evidence="1" id="KW-0378">Hydrolase</keyword>
<dbReference type="STRING" id="56107.Cylst_6116"/>
<dbReference type="HOGENOM" id="CLU_045011_8_0_3"/>